<feature type="signal peptide" evidence="3">
    <location>
        <begin position="1"/>
        <end position="23"/>
    </location>
</feature>
<reference evidence="5" key="1">
    <citation type="journal article" date="2020" name="bioRxiv">
        <title>Chromosome-level reference genome of the European wasp spider Argiope bruennichi: a resource for studies on range expansion and evolutionary adaptation.</title>
        <authorList>
            <person name="Sheffer M.M."/>
            <person name="Hoppe A."/>
            <person name="Krehenwinkel H."/>
            <person name="Uhl G."/>
            <person name="Kuss A.W."/>
            <person name="Jensen L."/>
            <person name="Jensen C."/>
            <person name="Gillespie R.G."/>
            <person name="Hoff K.J."/>
            <person name="Prost S."/>
        </authorList>
    </citation>
    <scope>NUCLEOTIDE SEQUENCE</scope>
</reference>
<dbReference type="InterPro" id="IPR029277">
    <property type="entry name" value="SVWC_dom"/>
</dbReference>
<comment type="caution">
    <text evidence="5">The sequence shown here is derived from an EMBL/GenBank/DDBJ whole genome shotgun (WGS) entry which is preliminary data.</text>
</comment>
<evidence type="ECO:0000256" key="1">
    <source>
        <dbReference type="ARBA" id="ARBA00004613"/>
    </source>
</evidence>
<gene>
    <name evidence="5" type="ORF">HNY73_008948</name>
</gene>
<feature type="chain" id="PRO_5035778602" evidence="3">
    <location>
        <begin position="24"/>
        <end position="147"/>
    </location>
</feature>
<sequence length="147" mass="16497">MKRFNILFPLTAIFLVFLVLCNAYEYTGYTDTSNGYCEDERFGRIPVGETYYDDDDCERIICSNGHYTGQGCGQSALLGSPNCHLVRRSGHYPDCCRSDVVCAEGDDPAMSSLLVCYNVMSLLLYSRMEVNCIGYHQKVCFLISCGK</sequence>
<dbReference type="AlphaFoldDB" id="A0A8T0FEI4"/>
<evidence type="ECO:0000259" key="4">
    <source>
        <dbReference type="SMART" id="SM01318"/>
    </source>
</evidence>
<keyword evidence="3" id="KW-0732">Signal</keyword>
<reference evidence="5" key="2">
    <citation type="submission" date="2020-06" db="EMBL/GenBank/DDBJ databases">
        <authorList>
            <person name="Sheffer M."/>
        </authorList>
    </citation>
    <scope>NUCLEOTIDE SEQUENCE</scope>
</reference>
<dbReference type="SMART" id="SM01318">
    <property type="entry name" value="SVWC"/>
    <property type="match status" value="1"/>
</dbReference>
<feature type="domain" description="Single" evidence="4">
    <location>
        <begin position="37"/>
        <end position="102"/>
    </location>
</feature>
<accession>A0A8T0FEI4</accession>
<dbReference type="EMBL" id="JABXBU010000015">
    <property type="protein sequence ID" value="KAF8787333.1"/>
    <property type="molecule type" value="Genomic_DNA"/>
</dbReference>
<comment type="subcellular location">
    <subcellularLocation>
        <location evidence="1">Secreted</location>
    </subcellularLocation>
</comment>
<keyword evidence="2" id="KW-0964">Secreted</keyword>
<keyword evidence="6" id="KW-1185">Reference proteome</keyword>
<evidence type="ECO:0000313" key="5">
    <source>
        <dbReference type="EMBL" id="KAF8787333.1"/>
    </source>
</evidence>
<protein>
    <submittedName>
        <fullName evidence="5">Toxin-like protein 14 like protein</fullName>
    </submittedName>
</protein>
<dbReference type="Proteomes" id="UP000807504">
    <property type="component" value="Unassembled WGS sequence"/>
</dbReference>
<dbReference type="GO" id="GO:0005576">
    <property type="term" value="C:extracellular region"/>
    <property type="evidence" value="ECO:0007669"/>
    <property type="project" value="UniProtKB-SubCell"/>
</dbReference>
<dbReference type="Pfam" id="PF15430">
    <property type="entry name" value="SVWC"/>
    <property type="match status" value="1"/>
</dbReference>
<name>A0A8T0FEI4_ARGBR</name>
<organism evidence="5 6">
    <name type="scientific">Argiope bruennichi</name>
    <name type="common">Wasp spider</name>
    <name type="synonym">Aranea bruennichi</name>
    <dbReference type="NCBI Taxonomy" id="94029"/>
    <lineage>
        <taxon>Eukaryota</taxon>
        <taxon>Metazoa</taxon>
        <taxon>Ecdysozoa</taxon>
        <taxon>Arthropoda</taxon>
        <taxon>Chelicerata</taxon>
        <taxon>Arachnida</taxon>
        <taxon>Araneae</taxon>
        <taxon>Araneomorphae</taxon>
        <taxon>Entelegynae</taxon>
        <taxon>Araneoidea</taxon>
        <taxon>Araneidae</taxon>
        <taxon>Argiope</taxon>
    </lineage>
</organism>
<evidence type="ECO:0000256" key="2">
    <source>
        <dbReference type="ARBA" id="ARBA00022525"/>
    </source>
</evidence>
<evidence type="ECO:0000313" key="6">
    <source>
        <dbReference type="Proteomes" id="UP000807504"/>
    </source>
</evidence>
<evidence type="ECO:0000256" key="3">
    <source>
        <dbReference type="SAM" id="SignalP"/>
    </source>
</evidence>
<proteinExistence type="predicted"/>